<keyword evidence="1" id="KW-0285">Flavoprotein</keyword>
<evidence type="ECO:0000259" key="4">
    <source>
        <dbReference type="Pfam" id="PF03358"/>
    </source>
</evidence>
<evidence type="ECO:0000256" key="2">
    <source>
        <dbReference type="ARBA" id="ARBA00022643"/>
    </source>
</evidence>
<name>A0ABS4IND1_9BACL</name>
<dbReference type="Gene3D" id="3.40.50.360">
    <property type="match status" value="1"/>
</dbReference>
<sequence>MNGIMKEQVSILVIGGSPRLYGRTQAISKHASTKLNELGASVHHLELSDLRLPLYDGTAEQNEVPAVVMWKEAANQADGFFITTPDYHNGMSGALKNALDHLGGVHFKRKPVAIAAMAGGGKGGINALNNLRLVMRGLYALVLPDQVVVDKHQTDDQFQLSDPVISERIDLLAEELFVISSMFSRKGGVA</sequence>
<evidence type="ECO:0000256" key="3">
    <source>
        <dbReference type="ARBA" id="ARBA00023002"/>
    </source>
</evidence>
<evidence type="ECO:0000313" key="6">
    <source>
        <dbReference type="Proteomes" id="UP001519287"/>
    </source>
</evidence>
<gene>
    <name evidence="5" type="ORF">J2Z66_000610</name>
</gene>
<evidence type="ECO:0000256" key="1">
    <source>
        <dbReference type="ARBA" id="ARBA00022630"/>
    </source>
</evidence>
<dbReference type="GO" id="GO:0050446">
    <property type="term" value="F:azobenzene reductase (NADP+) activity"/>
    <property type="evidence" value="ECO:0007669"/>
    <property type="project" value="UniProtKB-EC"/>
</dbReference>
<comment type="caution">
    <text evidence="5">The sequence shown here is derived from an EMBL/GenBank/DDBJ whole genome shotgun (WGS) entry which is preliminary data.</text>
</comment>
<dbReference type="InterPro" id="IPR051814">
    <property type="entry name" value="NAD(P)H-dep_FMN_reductase"/>
</dbReference>
<feature type="domain" description="NADPH-dependent FMN reductase-like" evidence="4">
    <location>
        <begin position="10"/>
        <end position="152"/>
    </location>
</feature>
<dbReference type="EMBL" id="JAGGLB010000002">
    <property type="protein sequence ID" value="MBP1989015.1"/>
    <property type="molecule type" value="Genomic_DNA"/>
</dbReference>
<organism evidence="5 6">
    <name type="scientific">Paenibacillus eucommiae</name>
    <dbReference type="NCBI Taxonomy" id="1355755"/>
    <lineage>
        <taxon>Bacteria</taxon>
        <taxon>Bacillati</taxon>
        <taxon>Bacillota</taxon>
        <taxon>Bacilli</taxon>
        <taxon>Bacillales</taxon>
        <taxon>Paenibacillaceae</taxon>
        <taxon>Paenibacillus</taxon>
    </lineage>
</organism>
<dbReference type="InterPro" id="IPR005025">
    <property type="entry name" value="FMN_Rdtase-like_dom"/>
</dbReference>
<keyword evidence="3 5" id="KW-0560">Oxidoreductase</keyword>
<dbReference type="PANTHER" id="PTHR43408">
    <property type="entry name" value="FMN REDUCTASE (NADPH)"/>
    <property type="match status" value="1"/>
</dbReference>
<accession>A0ABS4IND1</accession>
<dbReference type="PANTHER" id="PTHR43408:SF2">
    <property type="entry name" value="FMN REDUCTASE (NADPH)"/>
    <property type="match status" value="1"/>
</dbReference>
<evidence type="ECO:0000313" key="5">
    <source>
        <dbReference type="EMBL" id="MBP1989015.1"/>
    </source>
</evidence>
<dbReference type="Pfam" id="PF03358">
    <property type="entry name" value="FMN_red"/>
    <property type="match status" value="1"/>
</dbReference>
<reference evidence="5 6" key="1">
    <citation type="submission" date="2021-03" db="EMBL/GenBank/DDBJ databases">
        <title>Genomic Encyclopedia of Type Strains, Phase IV (KMG-IV): sequencing the most valuable type-strain genomes for metagenomic binning, comparative biology and taxonomic classification.</title>
        <authorList>
            <person name="Goeker M."/>
        </authorList>
    </citation>
    <scope>NUCLEOTIDE SEQUENCE [LARGE SCALE GENOMIC DNA]</scope>
    <source>
        <strain evidence="5 6">DSM 26048</strain>
    </source>
</reference>
<dbReference type="EC" id="1.7.1.6" evidence="5"/>
<proteinExistence type="predicted"/>
<keyword evidence="6" id="KW-1185">Reference proteome</keyword>
<protein>
    <submittedName>
        <fullName evidence="5">Azobenzene reductase</fullName>
        <ecNumber evidence="5">1.7.1.6</ecNumber>
    </submittedName>
</protein>
<dbReference type="InterPro" id="IPR029039">
    <property type="entry name" value="Flavoprotein-like_sf"/>
</dbReference>
<dbReference type="Proteomes" id="UP001519287">
    <property type="component" value="Unassembled WGS sequence"/>
</dbReference>
<keyword evidence="2" id="KW-0288">FMN</keyword>
<dbReference type="RefSeq" id="WP_312894357.1">
    <property type="nucleotide sequence ID" value="NZ_JAGGLB010000002.1"/>
</dbReference>
<dbReference type="SUPFAM" id="SSF52218">
    <property type="entry name" value="Flavoproteins"/>
    <property type="match status" value="1"/>
</dbReference>